<keyword evidence="1" id="KW-0175">Coiled coil</keyword>
<comment type="caution">
    <text evidence="2">The sequence shown here is derived from an EMBL/GenBank/DDBJ whole genome shotgun (WGS) entry which is preliminary data.</text>
</comment>
<name>A0AA43RH48_9ACTN</name>
<proteinExistence type="predicted"/>
<dbReference type="SUPFAM" id="SSF46565">
    <property type="entry name" value="Chaperone J-domain"/>
    <property type="match status" value="1"/>
</dbReference>
<organism evidence="2 3">
    <name type="scientific">Phoenicibacter congonensis</name>
    <dbReference type="NCBI Taxonomy" id="1944646"/>
    <lineage>
        <taxon>Bacteria</taxon>
        <taxon>Bacillati</taxon>
        <taxon>Actinomycetota</taxon>
        <taxon>Coriobacteriia</taxon>
        <taxon>Eggerthellales</taxon>
        <taxon>Eggerthellaceae</taxon>
        <taxon>Phoenicibacter</taxon>
    </lineage>
</organism>
<feature type="coiled-coil region" evidence="1">
    <location>
        <begin position="53"/>
        <end position="80"/>
    </location>
</feature>
<gene>
    <name evidence="2" type="ORF">Q3982_00140</name>
</gene>
<evidence type="ECO:0000313" key="3">
    <source>
        <dbReference type="Proteomes" id="UP001168575"/>
    </source>
</evidence>
<reference evidence="2" key="1">
    <citation type="submission" date="2023-07" db="EMBL/GenBank/DDBJ databases">
        <title>Between Cages and Wild: Unraveling the Impact of Captivity on Animal Microbiomes and Antimicrobial Resistance.</title>
        <authorList>
            <person name="Schmartz G.P."/>
            <person name="Rehner J."/>
            <person name="Schuff M.J."/>
            <person name="Becker S.L."/>
            <person name="Kravczyk M."/>
            <person name="Gurevich A."/>
            <person name="Francke R."/>
            <person name="Mueller R."/>
            <person name="Keller V."/>
            <person name="Keller A."/>
        </authorList>
    </citation>
    <scope>NUCLEOTIDE SEQUENCE</scope>
    <source>
        <strain evidence="2">S12M_St_49</strain>
    </source>
</reference>
<dbReference type="InterPro" id="IPR001623">
    <property type="entry name" value="DnaJ_domain"/>
</dbReference>
<evidence type="ECO:0000313" key="2">
    <source>
        <dbReference type="EMBL" id="MDO4841073.1"/>
    </source>
</evidence>
<dbReference type="CDD" id="cd06257">
    <property type="entry name" value="DnaJ"/>
    <property type="match status" value="1"/>
</dbReference>
<dbReference type="InterPro" id="IPR036869">
    <property type="entry name" value="J_dom_sf"/>
</dbReference>
<dbReference type="Gene3D" id="1.10.287.110">
    <property type="entry name" value="DnaJ domain"/>
    <property type="match status" value="1"/>
</dbReference>
<sequence>MNSNQVSTNNKLREHYLGEIASIRGRIKDFILERDDIVLNQNPAIEADYMSKIGCYEIELAEAEINERRAKRKLAMCKAAKKNDSEINEALIDEVLDKEFDKWLNEAEEGTASSVVTTQASKKEFGDLSFDVEKLKKLYRKLCKILHPDLCPDVTDEQRLEFHAIQKAHDSLDYVAIVAYCDANDIDTDDRYELLADSQIAAVIESLKAQEGTSLEALGKLKTTFPYVMKDKLTDSSWVESTANSLILRAQNSERNTLRLNAQIQNYLTSDEGASAEASGE</sequence>
<protein>
    <submittedName>
        <fullName evidence="2">J domain-containing protein</fullName>
    </submittedName>
</protein>
<accession>A0AA43RH48</accession>
<dbReference type="AlphaFoldDB" id="A0AA43RH48"/>
<evidence type="ECO:0000256" key="1">
    <source>
        <dbReference type="SAM" id="Coils"/>
    </source>
</evidence>
<dbReference type="EMBL" id="JAUMVS010000001">
    <property type="protein sequence ID" value="MDO4841073.1"/>
    <property type="molecule type" value="Genomic_DNA"/>
</dbReference>
<keyword evidence="3" id="KW-1185">Reference proteome</keyword>
<dbReference type="Proteomes" id="UP001168575">
    <property type="component" value="Unassembled WGS sequence"/>
</dbReference>